<accession>A0A0C2XNN1</accession>
<dbReference type="Proteomes" id="UP000054549">
    <property type="component" value="Unassembled WGS sequence"/>
</dbReference>
<protein>
    <recommendedName>
        <fullName evidence="1">DUF7053 domain-containing protein</fullName>
    </recommendedName>
</protein>
<name>A0A0C2XNN1_AMAMK</name>
<dbReference type="AlphaFoldDB" id="A0A0C2XNN1"/>
<dbReference type="Pfam" id="PF23155">
    <property type="entry name" value="DUF7053"/>
    <property type="match status" value="1"/>
</dbReference>
<dbReference type="InterPro" id="IPR055481">
    <property type="entry name" value="DUF7053"/>
</dbReference>
<reference evidence="2 3" key="1">
    <citation type="submission" date="2014-04" db="EMBL/GenBank/DDBJ databases">
        <title>Evolutionary Origins and Diversification of the Mycorrhizal Mutualists.</title>
        <authorList>
            <consortium name="DOE Joint Genome Institute"/>
            <consortium name="Mycorrhizal Genomics Consortium"/>
            <person name="Kohler A."/>
            <person name="Kuo A."/>
            <person name="Nagy L.G."/>
            <person name="Floudas D."/>
            <person name="Copeland A."/>
            <person name="Barry K.W."/>
            <person name="Cichocki N."/>
            <person name="Veneault-Fourrey C."/>
            <person name="LaButti K."/>
            <person name="Lindquist E.A."/>
            <person name="Lipzen A."/>
            <person name="Lundell T."/>
            <person name="Morin E."/>
            <person name="Murat C."/>
            <person name="Riley R."/>
            <person name="Ohm R."/>
            <person name="Sun H."/>
            <person name="Tunlid A."/>
            <person name="Henrissat B."/>
            <person name="Grigoriev I.V."/>
            <person name="Hibbett D.S."/>
            <person name="Martin F."/>
        </authorList>
    </citation>
    <scope>NUCLEOTIDE SEQUENCE [LARGE SCALE GENOMIC DNA]</scope>
    <source>
        <strain evidence="2 3">Koide BX008</strain>
    </source>
</reference>
<dbReference type="HOGENOM" id="CLU_1767589_0_0_1"/>
<dbReference type="InParanoid" id="A0A0C2XNN1"/>
<evidence type="ECO:0000259" key="1">
    <source>
        <dbReference type="Pfam" id="PF23155"/>
    </source>
</evidence>
<feature type="domain" description="DUF7053" evidence="1">
    <location>
        <begin position="17"/>
        <end position="143"/>
    </location>
</feature>
<keyword evidence="3" id="KW-1185">Reference proteome</keyword>
<dbReference type="STRING" id="946122.A0A0C2XNN1"/>
<dbReference type="OrthoDB" id="61390at2759"/>
<proteinExistence type="predicted"/>
<sequence length="147" mass="16725">MFSTQEYETSKIVSGTPKRIVEIFHNPDEFFRLNPLVVSVCADPTTPQSHTVVDKLTILGYFKTTISYTCAARFLEDGIEVDVKAGMGTKTHNIFKVKQGPDEETSEIYHRVVTTGLFFLMPYIGKTQREAHETLLDRLHLKLTNEN</sequence>
<evidence type="ECO:0000313" key="2">
    <source>
        <dbReference type="EMBL" id="KIL70773.1"/>
    </source>
</evidence>
<evidence type="ECO:0000313" key="3">
    <source>
        <dbReference type="Proteomes" id="UP000054549"/>
    </source>
</evidence>
<dbReference type="EMBL" id="KN818223">
    <property type="protein sequence ID" value="KIL70773.1"/>
    <property type="molecule type" value="Genomic_DNA"/>
</dbReference>
<gene>
    <name evidence="2" type="ORF">M378DRAFT_155709</name>
</gene>
<organism evidence="2 3">
    <name type="scientific">Amanita muscaria (strain Koide BX008)</name>
    <dbReference type="NCBI Taxonomy" id="946122"/>
    <lineage>
        <taxon>Eukaryota</taxon>
        <taxon>Fungi</taxon>
        <taxon>Dikarya</taxon>
        <taxon>Basidiomycota</taxon>
        <taxon>Agaricomycotina</taxon>
        <taxon>Agaricomycetes</taxon>
        <taxon>Agaricomycetidae</taxon>
        <taxon>Agaricales</taxon>
        <taxon>Pluteineae</taxon>
        <taxon>Amanitaceae</taxon>
        <taxon>Amanita</taxon>
    </lineage>
</organism>